<accession>H0EAV5</accession>
<dbReference type="PANTHER" id="PTHR23416">
    <property type="entry name" value="SIALIC ACID SYNTHASE-RELATED"/>
    <property type="match status" value="1"/>
</dbReference>
<organism evidence="1 2">
    <name type="scientific">Patulibacter medicamentivorans</name>
    <dbReference type="NCBI Taxonomy" id="1097667"/>
    <lineage>
        <taxon>Bacteria</taxon>
        <taxon>Bacillati</taxon>
        <taxon>Actinomycetota</taxon>
        <taxon>Thermoleophilia</taxon>
        <taxon>Solirubrobacterales</taxon>
        <taxon>Patulibacteraceae</taxon>
        <taxon>Patulibacter</taxon>
    </lineage>
</organism>
<dbReference type="InterPro" id="IPR051159">
    <property type="entry name" value="Hexapeptide_acetyltransf"/>
</dbReference>
<dbReference type="OrthoDB" id="2643438at2"/>
<dbReference type="RefSeq" id="WP_007578517.1">
    <property type="nucleotide sequence ID" value="NZ_AGUD01000299.1"/>
</dbReference>
<proteinExistence type="predicted"/>
<name>H0EAV5_9ACTN</name>
<dbReference type="InterPro" id="IPR011004">
    <property type="entry name" value="Trimer_LpxA-like_sf"/>
</dbReference>
<dbReference type="Gene3D" id="2.160.10.10">
    <property type="entry name" value="Hexapeptide repeat proteins"/>
    <property type="match status" value="1"/>
</dbReference>
<dbReference type="Proteomes" id="UP000005143">
    <property type="component" value="Unassembled WGS sequence"/>
</dbReference>
<evidence type="ECO:0000313" key="2">
    <source>
        <dbReference type="Proteomes" id="UP000005143"/>
    </source>
</evidence>
<evidence type="ECO:0000313" key="1">
    <source>
        <dbReference type="EMBL" id="EHN09173.1"/>
    </source>
</evidence>
<keyword evidence="2" id="KW-1185">Reference proteome</keyword>
<gene>
    <name evidence="1" type="ORF">PAI11_39800</name>
</gene>
<reference evidence="1 2" key="1">
    <citation type="journal article" date="2013" name="Biodegradation">
        <title>Quantitative proteomic analysis of ibuprofen-degrading Patulibacter sp. strain I11.</title>
        <authorList>
            <person name="Almeida B."/>
            <person name="Kjeldal H."/>
            <person name="Lolas I."/>
            <person name="Knudsen A.D."/>
            <person name="Carvalho G."/>
            <person name="Nielsen K.L."/>
            <person name="Barreto Crespo M.T."/>
            <person name="Stensballe A."/>
            <person name="Nielsen J.L."/>
        </authorList>
    </citation>
    <scope>NUCLEOTIDE SEQUENCE [LARGE SCALE GENOMIC DNA]</scope>
    <source>
        <strain evidence="1 2">I11</strain>
    </source>
</reference>
<dbReference type="CDD" id="cd04647">
    <property type="entry name" value="LbH_MAT_like"/>
    <property type="match status" value="1"/>
</dbReference>
<protein>
    <submittedName>
        <fullName evidence="1">Conserved hypothetical hexapeptide repeat protein</fullName>
    </submittedName>
</protein>
<dbReference type="SUPFAM" id="SSF51161">
    <property type="entry name" value="Trimeric LpxA-like enzymes"/>
    <property type="match status" value="1"/>
</dbReference>
<dbReference type="EMBL" id="AGUD01000299">
    <property type="protein sequence ID" value="EHN09173.1"/>
    <property type="molecule type" value="Genomic_DNA"/>
</dbReference>
<sequence length="214" mass="23103">MNLLRRIHLRLARDLDLRAPHWASQLRRRWLYLRHPIVDLQIDPTAHIGPGFQLIAPYGGRLVVGPYAEFRRGTTIELGPEAEVVIGKRVIFTNTALVQITTRLEIGDGVGLAQGTTIYDGRHGWDDPDKRWYEQPFVFRPIVIGEGAGANNKCTITASIGEGTIVAANSVVNRDLPANVMAGGIPARVLRRIGEPGATTDAGASAGAGVSGEA</sequence>
<comment type="caution">
    <text evidence="1">The sequence shown here is derived from an EMBL/GenBank/DDBJ whole genome shotgun (WGS) entry which is preliminary data.</text>
</comment>
<dbReference type="AlphaFoldDB" id="H0EAV5"/>